<dbReference type="InterPro" id="IPR011009">
    <property type="entry name" value="Kinase-like_dom_sf"/>
</dbReference>
<evidence type="ECO:0000313" key="2">
    <source>
        <dbReference type="EMBL" id="MDX8031364.1"/>
    </source>
</evidence>
<dbReference type="RefSeq" id="WP_319966427.1">
    <property type="nucleotide sequence ID" value="NZ_JAXAVW010000010.1"/>
</dbReference>
<dbReference type="InterPro" id="IPR052961">
    <property type="entry name" value="Oxido-Kinase-like_Enzymes"/>
</dbReference>
<dbReference type="SUPFAM" id="SSF56112">
    <property type="entry name" value="Protein kinase-like (PK-like)"/>
    <property type="match status" value="1"/>
</dbReference>
<dbReference type="PANTHER" id="PTHR23020">
    <property type="entry name" value="UNCHARACTERIZED NUCLEAR HORMONE RECEPTOR-RELATED"/>
    <property type="match status" value="1"/>
</dbReference>
<accession>A0ABU4SZM9</accession>
<dbReference type="EMBL" id="JAXAVW010000010">
    <property type="protein sequence ID" value="MDX8031364.1"/>
    <property type="molecule type" value="Genomic_DNA"/>
</dbReference>
<dbReference type="PANTHER" id="PTHR23020:SF41">
    <property type="entry name" value="AMINOGLYCOSIDE PHOSPHOTRANSFERASE DOMAIN-CONTAINING PROTEIN"/>
    <property type="match status" value="1"/>
</dbReference>
<dbReference type="InterPro" id="IPR015897">
    <property type="entry name" value="CHK_kinase-like"/>
</dbReference>
<feature type="domain" description="CHK kinase-like" evidence="1">
    <location>
        <begin position="117"/>
        <end position="303"/>
    </location>
</feature>
<dbReference type="Gene3D" id="3.90.1200.10">
    <property type="match status" value="1"/>
</dbReference>
<dbReference type="Pfam" id="PF02958">
    <property type="entry name" value="EcKL"/>
    <property type="match status" value="1"/>
</dbReference>
<dbReference type="InterPro" id="IPR004119">
    <property type="entry name" value="EcKL"/>
</dbReference>
<comment type="caution">
    <text evidence="2">The sequence shown here is derived from an EMBL/GenBank/DDBJ whole genome shotgun (WGS) entry which is preliminary data.</text>
</comment>
<evidence type="ECO:0000259" key="1">
    <source>
        <dbReference type="SMART" id="SM00587"/>
    </source>
</evidence>
<keyword evidence="3" id="KW-1185">Reference proteome</keyword>
<protein>
    <submittedName>
        <fullName evidence="2">Oxidoreductase family protein</fullName>
    </submittedName>
</protein>
<proteinExistence type="predicted"/>
<gene>
    <name evidence="2" type="ORF">SK803_14140</name>
</gene>
<dbReference type="SMART" id="SM00587">
    <property type="entry name" value="CHK"/>
    <property type="match status" value="1"/>
</dbReference>
<sequence>MRRPESTEPVMDVTRIDHRWLRRHLNWPLTGDEVIRIRSISHSGGVMGSVDQVSCAGRSFIFKGPPDDSSDWGNLLTDIGLREVSTYRFLQSRGRSAPKVSPECYWSASSRDGRGALALEDLGVPSADGVMAAGLSRAQAGAAVRCLAKAHSALADTEADPRALPHPWLYGVSSEGLLAAISMGLDDLPRMIEECWPHDLSTTDARRVLDTDIAQVVAESHLGARCVSLCHGDVWASNILFVPGEPPWQHTALLIDWQFTMWGNPLSDVALLLLSSLTPESRSAWEGELLHEYHSTLTAHRHLDYTLDDCLDDLRRAEPFAALVALATLDGYTRGMTTEELSGFAGRVRAAVDLVAVPAADNASQGADVDVRL</sequence>
<reference evidence="2 3" key="1">
    <citation type="submission" date="2023-11" db="EMBL/GenBank/DDBJ databases">
        <title>Lentzea sokolovensis, sp. nov., Lentzea kristufkii, sp. nov., and Lentzea miocenensis, sp. nov., rare actinobacteria from Sokolov Coal Basin, Miocene lacustrine sediment, Czech Republic.</title>
        <authorList>
            <person name="Lara A."/>
            <person name="Kotroba L."/>
            <person name="Nouioui I."/>
            <person name="Neumann-Schaal M."/>
            <person name="Mast Y."/>
            <person name="Chronakova A."/>
        </authorList>
    </citation>
    <scope>NUCLEOTIDE SEQUENCE [LARGE SCALE GENOMIC DNA]</scope>
    <source>
        <strain evidence="2 3">BCCO 10_0856</strain>
    </source>
</reference>
<evidence type="ECO:0000313" key="3">
    <source>
        <dbReference type="Proteomes" id="UP001285521"/>
    </source>
</evidence>
<dbReference type="Proteomes" id="UP001285521">
    <property type="component" value="Unassembled WGS sequence"/>
</dbReference>
<name>A0ABU4SZM9_9PSEU</name>
<organism evidence="2 3">
    <name type="scientific">Lentzea miocenica</name>
    <dbReference type="NCBI Taxonomy" id="3095431"/>
    <lineage>
        <taxon>Bacteria</taxon>
        <taxon>Bacillati</taxon>
        <taxon>Actinomycetota</taxon>
        <taxon>Actinomycetes</taxon>
        <taxon>Pseudonocardiales</taxon>
        <taxon>Pseudonocardiaceae</taxon>
        <taxon>Lentzea</taxon>
    </lineage>
</organism>